<protein>
    <submittedName>
        <fullName evidence="2">Type II toxin-antitoxin system prevent-host-death family antitoxin</fullName>
    </submittedName>
</protein>
<keyword evidence="3" id="KW-1185">Reference proteome</keyword>
<evidence type="ECO:0000313" key="2">
    <source>
        <dbReference type="EMBL" id="MFE9597597.1"/>
    </source>
</evidence>
<dbReference type="SUPFAM" id="SSF143120">
    <property type="entry name" value="YefM-like"/>
    <property type="match status" value="1"/>
</dbReference>
<dbReference type="EMBL" id="JBIAHM010000001">
    <property type="protein sequence ID" value="MFE9597597.1"/>
    <property type="molecule type" value="Genomic_DNA"/>
</dbReference>
<accession>A0ABW6LWA6</accession>
<sequence length="82" mass="9036">MPKIPVGEAAAQLDDLVHRVARNREPIALTDDGNVVAFLVSPQAIEDLEDSLAVADYRRRKAEGTLEPGIPHNEVRRILGLR</sequence>
<gene>
    <name evidence="2" type="ORF">ACFYNQ_03340</name>
</gene>
<comment type="caution">
    <text evidence="2">The sequence shown here is derived from an EMBL/GenBank/DDBJ whole genome shotgun (WGS) entry which is preliminary data.</text>
</comment>
<evidence type="ECO:0000256" key="1">
    <source>
        <dbReference type="ARBA" id="ARBA00009981"/>
    </source>
</evidence>
<comment type="similarity">
    <text evidence="1">Belongs to the phD/YefM antitoxin family.</text>
</comment>
<dbReference type="RefSeq" id="WP_388102315.1">
    <property type="nucleotide sequence ID" value="NZ_JBIAHM010000001.1"/>
</dbReference>
<proteinExistence type="inferred from homology"/>
<organism evidence="2 3">
    <name type="scientific">Streptomyces hokutonensis</name>
    <dbReference type="NCBI Taxonomy" id="1306990"/>
    <lineage>
        <taxon>Bacteria</taxon>
        <taxon>Bacillati</taxon>
        <taxon>Actinomycetota</taxon>
        <taxon>Actinomycetes</taxon>
        <taxon>Kitasatosporales</taxon>
        <taxon>Streptomycetaceae</taxon>
        <taxon>Streptomyces</taxon>
    </lineage>
</organism>
<dbReference type="InterPro" id="IPR036165">
    <property type="entry name" value="YefM-like_sf"/>
</dbReference>
<reference evidence="2 3" key="1">
    <citation type="submission" date="2024-10" db="EMBL/GenBank/DDBJ databases">
        <title>The Natural Products Discovery Center: Release of the First 8490 Sequenced Strains for Exploring Actinobacteria Biosynthetic Diversity.</title>
        <authorList>
            <person name="Kalkreuter E."/>
            <person name="Kautsar S.A."/>
            <person name="Yang D."/>
            <person name="Bader C.D."/>
            <person name="Teijaro C.N."/>
            <person name="Fluegel L."/>
            <person name="Davis C.M."/>
            <person name="Simpson J.R."/>
            <person name="Lauterbach L."/>
            <person name="Steele A.D."/>
            <person name="Gui C."/>
            <person name="Meng S."/>
            <person name="Li G."/>
            <person name="Viehrig K."/>
            <person name="Ye F."/>
            <person name="Su P."/>
            <person name="Kiefer A.F."/>
            <person name="Nichols A."/>
            <person name="Cepeda A.J."/>
            <person name="Yan W."/>
            <person name="Fan B."/>
            <person name="Jiang Y."/>
            <person name="Adhikari A."/>
            <person name="Zheng C.-J."/>
            <person name="Schuster L."/>
            <person name="Cowan T.M."/>
            <person name="Smanski M.J."/>
            <person name="Chevrette M.G."/>
            <person name="De Carvalho L.P.S."/>
            <person name="Shen B."/>
        </authorList>
    </citation>
    <scope>NUCLEOTIDE SEQUENCE [LARGE SCALE GENOMIC DNA]</scope>
    <source>
        <strain evidence="2 3">NPDC006488</strain>
    </source>
</reference>
<name>A0ABW6LWA6_9ACTN</name>
<dbReference type="Proteomes" id="UP001601303">
    <property type="component" value="Unassembled WGS sequence"/>
</dbReference>
<dbReference type="Gene3D" id="3.40.1620.10">
    <property type="entry name" value="YefM-like domain"/>
    <property type="match status" value="1"/>
</dbReference>
<evidence type="ECO:0000313" key="3">
    <source>
        <dbReference type="Proteomes" id="UP001601303"/>
    </source>
</evidence>